<accession>A0ABZ2T0P7</accession>
<reference evidence="2 3" key="1">
    <citation type="submission" date="2021-03" db="EMBL/GenBank/DDBJ databases">
        <authorList>
            <person name="Gilmore M.S."/>
            <person name="Schwartzman J."/>
            <person name="Van Tyne D."/>
            <person name="Martin M."/>
            <person name="Earl A.M."/>
            <person name="Manson A.L."/>
            <person name="Straub T."/>
            <person name="Salamzade R."/>
            <person name="Saavedra J."/>
            <person name="Lebreton F."/>
            <person name="Prichula J."/>
            <person name="Schaufler K."/>
            <person name="Gaca A."/>
            <person name="Sgardioli B."/>
            <person name="Wagenaar J."/>
            <person name="Strong T."/>
        </authorList>
    </citation>
    <scope>NUCLEOTIDE SEQUENCE [LARGE SCALE GENOMIC DNA]</scope>
    <source>
        <strain evidence="2 3">DIV1094</strain>
    </source>
</reference>
<feature type="domain" description="Polysaccharide pyruvyl transferase" evidence="1">
    <location>
        <begin position="13"/>
        <end position="306"/>
    </location>
</feature>
<evidence type="ECO:0000313" key="3">
    <source>
        <dbReference type="Proteomes" id="UP000664360"/>
    </source>
</evidence>
<evidence type="ECO:0000259" key="1">
    <source>
        <dbReference type="Pfam" id="PF04230"/>
    </source>
</evidence>
<keyword evidence="3" id="KW-1185">Reference proteome</keyword>
<dbReference type="InterPro" id="IPR007345">
    <property type="entry name" value="Polysacch_pyruvyl_Trfase"/>
</dbReference>
<dbReference type="PANTHER" id="PTHR36836">
    <property type="entry name" value="COLANIC ACID BIOSYNTHESIS PROTEIN WCAK"/>
    <property type="match status" value="1"/>
</dbReference>
<reference evidence="2 3" key="2">
    <citation type="submission" date="2024-03" db="EMBL/GenBank/DDBJ databases">
        <title>The Genome Sequence of Enterococcus sp. DIV1094.</title>
        <authorList>
            <consortium name="The Broad Institute Genomics Platform"/>
            <consortium name="The Broad Institute Microbial Omics Core"/>
            <consortium name="The Broad Institute Genomic Center for Infectious Diseases"/>
            <person name="Earl A."/>
            <person name="Manson A."/>
            <person name="Gilmore M."/>
            <person name="Schwartman J."/>
            <person name="Shea T."/>
            <person name="Abouelleil A."/>
            <person name="Cao P."/>
            <person name="Chapman S."/>
            <person name="Cusick C."/>
            <person name="Young S."/>
            <person name="Neafsey D."/>
            <person name="Nusbaum C."/>
            <person name="Birren B."/>
        </authorList>
    </citation>
    <scope>NUCLEOTIDE SEQUENCE [LARGE SCALE GENOMIC DNA]</scope>
    <source>
        <strain evidence="2 3">DIV1094</strain>
    </source>
</reference>
<protein>
    <recommendedName>
        <fullName evidence="1">Polysaccharide pyruvyl transferase domain-containing protein</fullName>
    </recommendedName>
</protein>
<organism evidence="2 3">
    <name type="scientific">Candidatus Enterococcus mangumiae</name>
    <dbReference type="NCBI Taxonomy" id="2230878"/>
    <lineage>
        <taxon>Bacteria</taxon>
        <taxon>Bacillati</taxon>
        <taxon>Bacillota</taxon>
        <taxon>Bacilli</taxon>
        <taxon>Lactobacillales</taxon>
        <taxon>Enterococcaceae</taxon>
        <taxon>Enterococcus</taxon>
    </lineage>
</organism>
<dbReference type="Proteomes" id="UP000664360">
    <property type="component" value="Chromosome"/>
</dbReference>
<dbReference type="EMBL" id="CP147250">
    <property type="protein sequence ID" value="WYJ80256.1"/>
    <property type="molecule type" value="Genomic_DNA"/>
</dbReference>
<dbReference type="Pfam" id="PF04230">
    <property type="entry name" value="PS_pyruv_trans"/>
    <property type="match status" value="1"/>
</dbReference>
<dbReference type="RefSeq" id="WP_206859540.1">
    <property type="nucleotide sequence ID" value="NZ_CP147250.1"/>
</dbReference>
<sequence length="378" mass="43569">MKILQFGFIDSLNIGDRLIAEEIQHQYLENHETRAVSYLGTPRENIPSIADSSVEKSKKKNKLKQKLAMMIPYHPDRRTEDLVEQWIADADCIVFSGGNLIFDLNKYSKSYFKLKWIVELAKKHNKKIVALSIGLGPFKTKKQEKEAVRLLNDLSYVSVRDLKSASYFKKEVAVIQDPVFTSEFFAPLAQRQSLKNEQHIAVSIIDYRFAGASQEQYSVYIKQMTAILLQLSIKYQVTIFSTEMRDYQAVEDIYHLLVGAVEMKIIRSKEELYALYEVSTLIIGTRMHSMIFAVAAKIPVVGISWQDKVTEMFRILADPTSCFSIQELEKQQTAILERVEYKMNHVEDERYLLGEIGQSFQEKVSKEKERVNALLAIK</sequence>
<proteinExistence type="predicted"/>
<dbReference type="PANTHER" id="PTHR36836:SF1">
    <property type="entry name" value="COLANIC ACID BIOSYNTHESIS PROTEIN WCAK"/>
    <property type="match status" value="1"/>
</dbReference>
<name>A0ABZ2T0P7_9ENTE</name>
<gene>
    <name evidence="2" type="ORF">DOK79_001813</name>
</gene>
<evidence type="ECO:0000313" key="2">
    <source>
        <dbReference type="EMBL" id="WYJ80256.1"/>
    </source>
</evidence>